<evidence type="ECO:0000256" key="1">
    <source>
        <dbReference type="SAM" id="Coils"/>
    </source>
</evidence>
<reference evidence="3" key="1">
    <citation type="submission" date="2022-11" db="EMBL/GenBank/DDBJ databases">
        <title>Centuries of genome instability and evolution in soft-shell clam transmissible cancer (bioRxiv).</title>
        <authorList>
            <person name="Hart S.F.M."/>
            <person name="Yonemitsu M.A."/>
            <person name="Giersch R.M."/>
            <person name="Beal B.F."/>
            <person name="Arriagada G."/>
            <person name="Davis B.W."/>
            <person name="Ostrander E.A."/>
            <person name="Goff S.P."/>
            <person name="Metzger M.J."/>
        </authorList>
    </citation>
    <scope>NUCLEOTIDE SEQUENCE</scope>
    <source>
        <strain evidence="3">MELC-2E11</strain>
        <tissue evidence="3">Siphon/mantle</tissue>
    </source>
</reference>
<proteinExistence type="predicted"/>
<feature type="coiled-coil region" evidence="1">
    <location>
        <begin position="199"/>
        <end position="268"/>
    </location>
</feature>
<organism evidence="3 4">
    <name type="scientific">Mya arenaria</name>
    <name type="common">Soft-shell clam</name>
    <dbReference type="NCBI Taxonomy" id="6604"/>
    <lineage>
        <taxon>Eukaryota</taxon>
        <taxon>Metazoa</taxon>
        <taxon>Spiralia</taxon>
        <taxon>Lophotrochozoa</taxon>
        <taxon>Mollusca</taxon>
        <taxon>Bivalvia</taxon>
        <taxon>Autobranchia</taxon>
        <taxon>Heteroconchia</taxon>
        <taxon>Euheterodonta</taxon>
        <taxon>Imparidentia</taxon>
        <taxon>Neoheterodontei</taxon>
        <taxon>Myida</taxon>
        <taxon>Myoidea</taxon>
        <taxon>Myidae</taxon>
        <taxon>Mya</taxon>
    </lineage>
</organism>
<keyword evidence="4" id="KW-1185">Reference proteome</keyword>
<sequence>MDTYCKNLGINISSILDNDPPNVSELTNGSVIEIFSFCQSCKIDINKITQIVSKITNTDVESKACLTKFYRLIRSDKEKRGNVKEQYRQQTFSLPTETASSNTSQQKTDAKDGGIQLDKAKHLQIKLVERRQKVEQFRKQATKKETEKKRVSTASQECRRQRDRKKTIKNSQKLNKLRKSITSVCTKTKTALQRHEFQVRKLKIALQHKNSELKQLNREAIEASKQKNNLAKENQELKKKVIVYDELYQEYTKQNAALQMDNDNLNASVTYVESLVNETEPIEFMDSEKNAYSNSLVECAINLTNLKVATRNVGPVFKVVAKFCGKNVKNIPSRQVIDTFVDRKLAITQKHVGIAAAASSYTTLYTDETRKHGHTYETYIISDDKQNSYILGLREMANKSKITNTNVASKVCLTKSYQLKRSDKEKRGNVKEQYRQQTLSLPTETASSNTSQLKTDAKNGGIKLDKAEHLQKNVATRNVGPVFKEVAKLCGNNVKNIPSRHVIDTFVDRKLAITQTHVEIAAAALSNTTLYTDETRKHGHTYET</sequence>
<feature type="compositionally biased region" description="Basic and acidic residues" evidence="2">
    <location>
        <begin position="137"/>
        <end position="150"/>
    </location>
</feature>
<evidence type="ECO:0000313" key="3">
    <source>
        <dbReference type="EMBL" id="WAR06000.1"/>
    </source>
</evidence>
<name>A0ABY7E804_MYAAR</name>
<gene>
    <name evidence="3" type="ORF">MAR_021369</name>
</gene>
<protein>
    <submittedName>
        <fullName evidence="3">Uncharacterized protein</fullName>
    </submittedName>
</protein>
<dbReference type="EMBL" id="CP111016">
    <property type="protein sequence ID" value="WAR06000.1"/>
    <property type="molecule type" value="Genomic_DNA"/>
</dbReference>
<feature type="region of interest" description="Disordered" evidence="2">
    <location>
        <begin position="137"/>
        <end position="171"/>
    </location>
</feature>
<accession>A0ABY7E804</accession>
<evidence type="ECO:0000256" key="2">
    <source>
        <dbReference type="SAM" id="MobiDB-lite"/>
    </source>
</evidence>
<feature type="compositionally biased region" description="Polar residues" evidence="2">
    <location>
        <begin position="88"/>
        <end position="107"/>
    </location>
</feature>
<feature type="compositionally biased region" description="Basic and acidic residues" evidence="2">
    <location>
        <begin position="422"/>
        <end position="434"/>
    </location>
</feature>
<feature type="region of interest" description="Disordered" evidence="2">
    <location>
        <begin position="80"/>
        <end position="113"/>
    </location>
</feature>
<feature type="region of interest" description="Disordered" evidence="2">
    <location>
        <begin position="422"/>
        <end position="454"/>
    </location>
</feature>
<dbReference type="Proteomes" id="UP001164746">
    <property type="component" value="Chromosome 5"/>
</dbReference>
<evidence type="ECO:0000313" key="4">
    <source>
        <dbReference type="Proteomes" id="UP001164746"/>
    </source>
</evidence>
<feature type="compositionally biased region" description="Polar residues" evidence="2">
    <location>
        <begin position="435"/>
        <end position="454"/>
    </location>
</feature>
<keyword evidence="1" id="KW-0175">Coiled coil</keyword>